<dbReference type="CDD" id="cd00077">
    <property type="entry name" value="HDc"/>
    <property type="match status" value="1"/>
</dbReference>
<dbReference type="Proteomes" id="UP000001258">
    <property type="component" value="Chromosome"/>
</dbReference>
<dbReference type="RefSeq" id="WP_010897972.1">
    <property type="nucleotide sequence ID" value="NC_002570.2"/>
</dbReference>
<evidence type="ECO:0000313" key="3">
    <source>
        <dbReference type="Proteomes" id="UP000001258"/>
    </source>
</evidence>
<dbReference type="OrthoDB" id="9814017at2"/>
<dbReference type="InterPro" id="IPR003607">
    <property type="entry name" value="HD/PDEase_dom"/>
</dbReference>
<dbReference type="EMBL" id="BA000004">
    <property type="protein sequence ID" value="BAB05530.1"/>
    <property type="molecule type" value="Genomic_DNA"/>
</dbReference>
<dbReference type="InterPro" id="IPR050135">
    <property type="entry name" value="dGTPase-like"/>
</dbReference>
<dbReference type="Gene3D" id="1.10.3210.10">
    <property type="entry name" value="Hypothetical protein af1432"/>
    <property type="match status" value="1"/>
</dbReference>
<protein>
    <submittedName>
        <fullName evidence="2">BH1811 protein</fullName>
    </submittedName>
</protein>
<dbReference type="FunFam" id="1.10.3210.10:FF:000026">
    <property type="entry name" value="Metal-dependent phosphohydrolase"/>
    <property type="match status" value="1"/>
</dbReference>
<dbReference type="PANTHER" id="PTHR11373">
    <property type="entry name" value="DEOXYNUCLEOSIDE TRIPHOSPHATE TRIPHOSPHOHYDROLASE"/>
    <property type="match status" value="1"/>
</dbReference>
<dbReference type="HOGENOM" id="CLU_056050_0_0_9"/>
<dbReference type="PIR" id="C83876">
    <property type="entry name" value="C83876"/>
</dbReference>
<keyword evidence="3" id="KW-1185">Reference proteome</keyword>
<evidence type="ECO:0000259" key="1">
    <source>
        <dbReference type="SMART" id="SM00471"/>
    </source>
</evidence>
<dbReference type="GO" id="GO:0006203">
    <property type="term" value="P:dGTP catabolic process"/>
    <property type="evidence" value="ECO:0007669"/>
    <property type="project" value="TreeGrafter"/>
</dbReference>
<dbReference type="PANTHER" id="PTHR11373:SF41">
    <property type="entry name" value="METAL-DEPENDENT PHOSPHOHYDROLASE"/>
    <property type="match status" value="1"/>
</dbReference>
<organism evidence="2 3">
    <name type="scientific">Halalkalibacterium halodurans (strain ATCC BAA-125 / DSM 18197 / FERM 7344 / JCM 9153 / C-125)</name>
    <name type="common">Bacillus halodurans</name>
    <dbReference type="NCBI Taxonomy" id="272558"/>
    <lineage>
        <taxon>Bacteria</taxon>
        <taxon>Bacillati</taxon>
        <taxon>Bacillota</taxon>
        <taxon>Bacilli</taxon>
        <taxon>Bacillales</taxon>
        <taxon>Bacillaceae</taxon>
        <taxon>Halalkalibacterium (ex Joshi et al. 2022)</taxon>
    </lineage>
</organism>
<proteinExistence type="predicted"/>
<feature type="domain" description="HD/PDEase" evidence="1">
    <location>
        <begin position="45"/>
        <end position="160"/>
    </location>
</feature>
<dbReference type="InterPro" id="IPR006674">
    <property type="entry name" value="HD_domain"/>
</dbReference>
<sequence>MKLVDSIYGTYTVEPVISELIDSAPVQRLKGIHQGGACYIVKPSWNVTRFEHSIGVMLLIRKLGGSLEEQIAGLLHDVSHTAFSHVIDYVLAEEEEDYHEQIYEQVIRASEIPHILDKYGFDLERIVLNHSCWTLLEQPSPSLCADRIDYTLRDLYTYGHINKQEVDDFIANLIVVDGIISTSSVAGAEWFVRAYYKEVIDFFLDPLNVYGSSVLTSVLKSAVERKALGLDDFLKTDEELMEQLQRLNDDSIQKQLATLHPHVNVRENENHYHIHKTNKLRLIDPHVYLDGTFQRISSLSKQVKKWNEEAQRRADRGAYVEVLSS</sequence>
<dbReference type="KEGG" id="bha:BH1811"/>
<dbReference type="STRING" id="272558.gene:10727709"/>
<reference evidence="2 3" key="1">
    <citation type="journal article" date="2000" name="Nucleic Acids Res.">
        <title>Complete genome sequence of the alkaliphilic bacterium Bacillus halodurans and genomic sequence comparison with Bacillus subtilis.</title>
        <authorList>
            <person name="Takami H."/>
            <person name="Nakasone K."/>
            <person name="Takaki Y."/>
            <person name="Maeno G."/>
            <person name="Sasaki R."/>
            <person name="Masui N."/>
            <person name="Fuji F."/>
            <person name="Hirama C."/>
            <person name="Nakamura Y."/>
            <person name="Ogasawara N."/>
            <person name="Kuhara S."/>
            <person name="Horikoshi K."/>
        </authorList>
    </citation>
    <scope>NUCLEOTIDE SEQUENCE [LARGE SCALE GENOMIC DNA]</scope>
    <source>
        <strain evidence="3">ATCC BAA-125 / DSM 18197 / FERM 7344 / JCM 9153 / C-125</strain>
    </source>
</reference>
<dbReference type="Pfam" id="PF01966">
    <property type="entry name" value="HD"/>
    <property type="match status" value="1"/>
</dbReference>
<dbReference type="GO" id="GO:0008832">
    <property type="term" value="F:dGTPase activity"/>
    <property type="evidence" value="ECO:0007669"/>
    <property type="project" value="TreeGrafter"/>
</dbReference>
<accession>Q9KBW3</accession>
<evidence type="ECO:0000313" key="2">
    <source>
        <dbReference type="EMBL" id="BAB05530.1"/>
    </source>
</evidence>
<dbReference type="eggNOG" id="COG1078">
    <property type="taxonomic scope" value="Bacteria"/>
</dbReference>
<gene>
    <name evidence="2" type="ordered locus">BH1811</name>
</gene>
<name>Q9KBW3_HALH5</name>
<dbReference type="AlphaFoldDB" id="Q9KBW3"/>
<dbReference type="SUPFAM" id="SSF109604">
    <property type="entry name" value="HD-domain/PDEase-like"/>
    <property type="match status" value="1"/>
</dbReference>
<dbReference type="SMART" id="SM00471">
    <property type="entry name" value="HDc"/>
    <property type="match status" value="1"/>
</dbReference>